<gene>
    <name evidence="2" type="ORF">SAMN03080603_01281</name>
</gene>
<sequence length="591" mass="69080">MPDVVFKKVDYTLKKLVEDIDIGEIGLPDIQRPFVWPSSKVRDLFDSMYRGYPIGYFLFWENGFPGEHKVIGTGQKQKAPRLLIVDGQQRLASLYTVTKAVPIVSKDFRHARIRIAFNPIEEGFEVTNPAIERDVEWIPDISEIWKPEVSSYTFISKFFHRLGANREIADEERTKIANSITRLEKLLDYPLTALEISSSVDEDRVAEIFVRINSKGTPLNQADFILTLMSVFWDDGRKQLEEFCRQAKKPPVDNRPSPYNHYLAPSPDQLLRPSVALGFRRARLEHVYSLLRGKDLQTRQFSVEQREKQFDILREAQDCVLNLQNWHDFFKVLKRAGYQSGQLLSSEMTIVYTYAMWLIGKMDYCVDPYYLREVMARWFFMVALTGRYTSSPEGRMEQDLALLRGIDTAEGFVKVLDQQINAIFTRDYWEVTLPNELETAAARSTGQFAFYAALCLLDANVLYSKMKVSELLDPTIKSKKKALERHHLFPRRYLQKMGIREKRLIYQTANYALVEWRDNIAISDKAPKDYVPQVEARFTGEELQKMYTMHALPERWYEMEYTTFLNERRKLMADIIRRGFMKLKDNIKAML</sequence>
<protein>
    <recommendedName>
        <fullName evidence="1">GmrSD restriction endonucleases N-terminal domain-containing protein</fullName>
    </recommendedName>
</protein>
<name>A0A1H3FXU2_9BACT</name>
<dbReference type="PANTHER" id="PTHR37292:SF2">
    <property type="entry name" value="DUF262 DOMAIN-CONTAINING PROTEIN"/>
    <property type="match status" value="1"/>
</dbReference>
<dbReference type="PANTHER" id="PTHR37292">
    <property type="entry name" value="VNG6097C"/>
    <property type="match status" value="1"/>
</dbReference>
<dbReference type="RefSeq" id="WP_091461462.1">
    <property type="nucleotide sequence ID" value="NZ_FNPD01000007.1"/>
</dbReference>
<keyword evidence="3" id="KW-1185">Reference proteome</keyword>
<feature type="domain" description="GmrSD restriction endonucleases N-terminal" evidence="1">
    <location>
        <begin position="13"/>
        <end position="226"/>
    </location>
</feature>
<dbReference type="Pfam" id="PF03235">
    <property type="entry name" value="GmrSD_N"/>
    <property type="match status" value="1"/>
</dbReference>
<reference evidence="3" key="1">
    <citation type="submission" date="2016-10" db="EMBL/GenBank/DDBJ databases">
        <authorList>
            <person name="Varghese N."/>
            <person name="Submissions S."/>
        </authorList>
    </citation>
    <scope>NUCLEOTIDE SEQUENCE [LARGE SCALE GENOMIC DNA]</scope>
    <source>
        <strain evidence="3">DSM 13490</strain>
    </source>
</reference>
<organism evidence="2 3">
    <name type="scientific">Acetomicrobium thermoterrenum DSM 13490</name>
    <dbReference type="NCBI Taxonomy" id="1120987"/>
    <lineage>
        <taxon>Bacteria</taxon>
        <taxon>Thermotogati</taxon>
        <taxon>Synergistota</taxon>
        <taxon>Synergistia</taxon>
        <taxon>Synergistales</taxon>
        <taxon>Acetomicrobiaceae</taxon>
        <taxon>Acetomicrobium</taxon>
    </lineage>
</organism>
<dbReference type="Proteomes" id="UP000199266">
    <property type="component" value="Unassembled WGS sequence"/>
</dbReference>
<dbReference type="AlphaFoldDB" id="A0A1H3FXU2"/>
<proteinExistence type="predicted"/>
<dbReference type="InterPro" id="IPR004919">
    <property type="entry name" value="GmrSD_N"/>
</dbReference>
<evidence type="ECO:0000259" key="1">
    <source>
        <dbReference type="Pfam" id="PF03235"/>
    </source>
</evidence>
<dbReference type="EMBL" id="FNPD01000007">
    <property type="protein sequence ID" value="SDX95903.1"/>
    <property type="molecule type" value="Genomic_DNA"/>
</dbReference>
<evidence type="ECO:0000313" key="3">
    <source>
        <dbReference type="Proteomes" id="UP000199266"/>
    </source>
</evidence>
<evidence type="ECO:0000313" key="2">
    <source>
        <dbReference type="EMBL" id="SDX95903.1"/>
    </source>
</evidence>
<accession>A0A1H3FXU2</accession>